<evidence type="ECO:0000256" key="1">
    <source>
        <dbReference type="ARBA" id="ARBA00022723"/>
    </source>
</evidence>
<evidence type="ECO:0000256" key="2">
    <source>
        <dbReference type="ARBA" id="ARBA00022771"/>
    </source>
</evidence>
<dbReference type="GO" id="GO:0007129">
    <property type="term" value="P:homologous chromosome pairing at meiosis"/>
    <property type="evidence" value="ECO:0007669"/>
    <property type="project" value="TreeGrafter"/>
</dbReference>
<dbReference type="InterPro" id="IPR013083">
    <property type="entry name" value="Znf_RING/FYVE/PHD"/>
</dbReference>
<dbReference type="VEuPathDB" id="VectorBase:SCAU002099"/>
<keyword evidence="1" id="KW-0479">Metal-binding</keyword>
<dbReference type="PROSITE" id="PS50089">
    <property type="entry name" value="ZF_RING_2"/>
    <property type="match status" value="1"/>
</dbReference>
<reference evidence="8" key="1">
    <citation type="submission" date="2020-05" db="UniProtKB">
        <authorList>
            <consortium name="EnsemblMetazoa"/>
        </authorList>
    </citation>
    <scope>IDENTIFICATION</scope>
    <source>
        <strain evidence="8">USDA</strain>
    </source>
</reference>
<organism evidence="8 9">
    <name type="scientific">Stomoxys calcitrans</name>
    <name type="common">Stable fly</name>
    <name type="synonym">Conops calcitrans</name>
    <dbReference type="NCBI Taxonomy" id="35570"/>
    <lineage>
        <taxon>Eukaryota</taxon>
        <taxon>Metazoa</taxon>
        <taxon>Ecdysozoa</taxon>
        <taxon>Arthropoda</taxon>
        <taxon>Hexapoda</taxon>
        <taxon>Insecta</taxon>
        <taxon>Pterygota</taxon>
        <taxon>Neoptera</taxon>
        <taxon>Endopterygota</taxon>
        <taxon>Diptera</taxon>
        <taxon>Brachycera</taxon>
        <taxon>Muscomorpha</taxon>
        <taxon>Muscoidea</taxon>
        <taxon>Muscidae</taxon>
        <taxon>Stomoxys</taxon>
    </lineage>
</organism>
<dbReference type="GO" id="GO:0016925">
    <property type="term" value="P:protein sumoylation"/>
    <property type="evidence" value="ECO:0007669"/>
    <property type="project" value="TreeGrafter"/>
</dbReference>
<sequence>MNPTEPYVHWIHCNKCYKLYIKKEASFYLLACKHVICSLCAIELPQSINGPRAYKCPVCSQTTRACVIGNTMPKNIKDLFHPQPYLDGLDNYKIMSFQQEQRKKFFEHMYKLETRRTNLLQGIELAKQKTRQLFQNFEETKAERRQLQYVCQGLRLNKDSCASSTSSGYSSAANDRNLNEL</sequence>
<dbReference type="GO" id="GO:0019789">
    <property type="term" value="F:SUMO transferase activity"/>
    <property type="evidence" value="ECO:0007669"/>
    <property type="project" value="InterPro"/>
</dbReference>
<dbReference type="AlphaFoldDB" id="A0A1I8NUA0"/>
<dbReference type="GO" id="GO:0008270">
    <property type="term" value="F:zinc ion binding"/>
    <property type="evidence" value="ECO:0007669"/>
    <property type="project" value="UniProtKB-KW"/>
</dbReference>
<gene>
    <name evidence="8" type="primary">106091885</name>
</gene>
<feature type="region of interest" description="Disordered" evidence="6">
    <location>
        <begin position="160"/>
        <end position="181"/>
    </location>
</feature>
<evidence type="ECO:0000256" key="6">
    <source>
        <dbReference type="SAM" id="MobiDB-lite"/>
    </source>
</evidence>
<evidence type="ECO:0000313" key="8">
    <source>
        <dbReference type="EnsemblMetazoa" id="SCAU002099-PA"/>
    </source>
</evidence>
<dbReference type="STRING" id="35570.A0A1I8NUA0"/>
<dbReference type="Gene3D" id="3.30.40.10">
    <property type="entry name" value="Zinc/RING finger domain, C3HC4 (zinc finger)"/>
    <property type="match status" value="1"/>
</dbReference>
<dbReference type="GO" id="GO:0007131">
    <property type="term" value="P:reciprocal meiotic recombination"/>
    <property type="evidence" value="ECO:0007669"/>
    <property type="project" value="InterPro"/>
</dbReference>
<dbReference type="PANTHER" id="PTHR22663">
    <property type="entry name" value="RING FINGER PROTEIN NARYA-RELATED"/>
    <property type="match status" value="1"/>
</dbReference>
<keyword evidence="9" id="KW-1185">Reference proteome</keyword>
<proteinExistence type="predicted"/>
<dbReference type="OrthoDB" id="7841769at2759"/>
<feature type="compositionally biased region" description="Low complexity" evidence="6">
    <location>
        <begin position="160"/>
        <end position="173"/>
    </location>
</feature>
<keyword evidence="4" id="KW-0469">Meiosis</keyword>
<feature type="domain" description="RING-type" evidence="7">
    <location>
        <begin position="13"/>
        <end position="60"/>
    </location>
</feature>
<evidence type="ECO:0000256" key="3">
    <source>
        <dbReference type="ARBA" id="ARBA00022833"/>
    </source>
</evidence>
<accession>A0A1I8NUA0</accession>
<dbReference type="InterPro" id="IPR017907">
    <property type="entry name" value="Znf_RING_CS"/>
</dbReference>
<evidence type="ECO:0000313" key="9">
    <source>
        <dbReference type="Proteomes" id="UP000095300"/>
    </source>
</evidence>
<evidence type="ECO:0000256" key="5">
    <source>
        <dbReference type="PROSITE-ProRule" id="PRU00175"/>
    </source>
</evidence>
<evidence type="ECO:0000256" key="4">
    <source>
        <dbReference type="ARBA" id="ARBA00023254"/>
    </source>
</evidence>
<dbReference type="GO" id="GO:0000795">
    <property type="term" value="C:synaptonemal complex"/>
    <property type="evidence" value="ECO:0007669"/>
    <property type="project" value="InterPro"/>
</dbReference>
<dbReference type="InterPro" id="IPR001841">
    <property type="entry name" value="Znf_RING"/>
</dbReference>
<dbReference type="Proteomes" id="UP000095300">
    <property type="component" value="Unassembled WGS sequence"/>
</dbReference>
<keyword evidence="2 5" id="KW-0863">Zinc-finger</keyword>
<evidence type="ECO:0000259" key="7">
    <source>
        <dbReference type="PROSITE" id="PS50089"/>
    </source>
</evidence>
<dbReference type="KEGG" id="scac:106091885"/>
<protein>
    <recommendedName>
        <fullName evidence="7">RING-type domain-containing protein</fullName>
    </recommendedName>
</protein>
<dbReference type="SUPFAM" id="SSF57850">
    <property type="entry name" value="RING/U-box"/>
    <property type="match status" value="1"/>
</dbReference>
<name>A0A1I8NUA0_STOCA</name>
<dbReference type="Pfam" id="PF14634">
    <property type="entry name" value="zf-RING_5"/>
    <property type="match status" value="1"/>
</dbReference>
<dbReference type="PANTHER" id="PTHR22663:SF17">
    <property type="entry name" value="RING FINGER PROTEIN NARYA-RELATED"/>
    <property type="match status" value="1"/>
</dbReference>
<keyword evidence="3" id="KW-0862">Zinc</keyword>
<dbReference type="InterPro" id="IPR042123">
    <property type="entry name" value="Zip3/RNF212-like"/>
</dbReference>
<dbReference type="PROSITE" id="PS00518">
    <property type="entry name" value="ZF_RING_1"/>
    <property type="match status" value="1"/>
</dbReference>
<dbReference type="EnsemblMetazoa" id="SCAU002099-RA">
    <property type="protein sequence ID" value="SCAU002099-PA"/>
    <property type="gene ID" value="SCAU002099"/>
</dbReference>